<feature type="transmembrane region" description="Helical" evidence="6">
    <location>
        <begin position="204"/>
        <end position="223"/>
    </location>
</feature>
<dbReference type="AlphaFoldDB" id="A0A7Y9IPS7"/>
<evidence type="ECO:0000256" key="3">
    <source>
        <dbReference type="ARBA" id="ARBA00022692"/>
    </source>
</evidence>
<dbReference type="InterPro" id="IPR043428">
    <property type="entry name" value="LivM-like"/>
</dbReference>
<evidence type="ECO:0000256" key="5">
    <source>
        <dbReference type="ARBA" id="ARBA00023136"/>
    </source>
</evidence>
<feature type="transmembrane region" description="Helical" evidence="6">
    <location>
        <begin position="81"/>
        <end position="106"/>
    </location>
</feature>
<name>A0A7Y9IPS7_9BURK</name>
<feature type="transmembrane region" description="Helical" evidence="6">
    <location>
        <begin position="326"/>
        <end position="343"/>
    </location>
</feature>
<evidence type="ECO:0000256" key="4">
    <source>
        <dbReference type="ARBA" id="ARBA00022989"/>
    </source>
</evidence>
<evidence type="ECO:0000313" key="7">
    <source>
        <dbReference type="EMBL" id="NYE80861.1"/>
    </source>
</evidence>
<keyword evidence="3 6" id="KW-0812">Transmembrane</keyword>
<gene>
    <name evidence="7" type="ORF">FHW18_000132</name>
</gene>
<keyword evidence="2" id="KW-1003">Cell membrane</keyword>
<feature type="transmembrane region" description="Helical" evidence="6">
    <location>
        <begin position="126"/>
        <end position="146"/>
    </location>
</feature>
<dbReference type="PANTHER" id="PTHR30482">
    <property type="entry name" value="HIGH-AFFINITY BRANCHED-CHAIN AMINO ACID TRANSPORT SYSTEM PERMEASE"/>
    <property type="match status" value="1"/>
</dbReference>
<feature type="transmembrane region" description="Helical" evidence="6">
    <location>
        <begin position="253"/>
        <end position="271"/>
    </location>
</feature>
<protein>
    <submittedName>
        <fullName evidence="7">Branched-chain amino acid transport system permease protein</fullName>
    </submittedName>
</protein>
<evidence type="ECO:0000313" key="8">
    <source>
        <dbReference type="Proteomes" id="UP000542125"/>
    </source>
</evidence>
<evidence type="ECO:0000256" key="2">
    <source>
        <dbReference type="ARBA" id="ARBA00022475"/>
    </source>
</evidence>
<comment type="caution">
    <text evidence="7">The sequence shown here is derived from an EMBL/GenBank/DDBJ whole genome shotgun (WGS) entry which is preliminary data.</text>
</comment>
<dbReference type="RefSeq" id="WP_179582347.1">
    <property type="nucleotide sequence ID" value="NZ_JACBYR010000001.1"/>
</dbReference>
<keyword evidence="8" id="KW-1185">Reference proteome</keyword>
<dbReference type="PANTHER" id="PTHR30482:SF17">
    <property type="entry name" value="ABC TRANSPORTER ATP-BINDING PROTEIN"/>
    <property type="match status" value="1"/>
</dbReference>
<accession>A0A7Y9IPS7</accession>
<organism evidence="7 8">
    <name type="scientific">Pigmentiphaga litoralis</name>
    <dbReference type="NCBI Taxonomy" id="516702"/>
    <lineage>
        <taxon>Bacteria</taxon>
        <taxon>Pseudomonadati</taxon>
        <taxon>Pseudomonadota</taxon>
        <taxon>Betaproteobacteria</taxon>
        <taxon>Burkholderiales</taxon>
        <taxon>Alcaligenaceae</taxon>
        <taxon>Pigmentiphaga</taxon>
    </lineage>
</organism>
<dbReference type="Proteomes" id="UP000542125">
    <property type="component" value="Unassembled WGS sequence"/>
</dbReference>
<keyword evidence="5 6" id="KW-0472">Membrane</keyword>
<feature type="transmembrane region" description="Helical" evidence="6">
    <location>
        <begin position="291"/>
        <end position="314"/>
    </location>
</feature>
<dbReference type="EMBL" id="JACBYR010000001">
    <property type="protein sequence ID" value="NYE80861.1"/>
    <property type="molecule type" value="Genomic_DNA"/>
</dbReference>
<evidence type="ECO:0000256" key="1">
    <source>
        <dbReference type="ARBA" id="ARBA00004651"/>
    </source>
</evidence>
<keyword evidence="4 6" id="KW-1133">Transmembrane helix</keyword>
<feature type="transmembrane region" description="Helical" evidence="6">
    <location>
        <begin position="56"/>
        <end position="74"/>
    </location>
</feature>
<comment type="subcellular location">
    <subcellularLocation>
        <location evidence="1">Cell membrane</location>
        <topology evidence="1">Multi-pass membrane protein</topology>
    </subcellularLocation>
</comment>
<reference evidence="7 8" key="1">
    <citation type="submission" date="2020-07" db="EMBL/GenBank/DDBJ databases">
        <title>Genomic Encyclopedia of Type Strains, Phase IV (KMG-V): Genome sequencing to study the core and pangenomes of soil and plant-associated prokaryotes.</title>
        <authorList>
            <person name="Whitman W."/>
        </authorList>
    </citation>
    <scope>NUCLEOTIDE SEQUENCE [LARGE SCALE GENOMIC DNA]</scope>
    <source>
        <strain evidence="7 8">SAS40</strain>
    </source>
</reference>
<dbReference type="CDD" id="cd06581">
    <property type="entry name" value="TM_PBP1_LivM_like"/>
    <property type="match status" value="1"/>
</dbReference>
<evidence type="ECO:0000256" key="6">
    <source>
        <dbReference type="SAM" id="Phobius"/>
    </source>
</evidence>
<dbReference type="Pfam" id="PF02653">
    <property type="entry name" value="BPD_transp_2"/>
    <property type="match status" value="1"/>
</dbReference>
<dbReference type="GO" id="GO:0005886">
    <property type="term" value="C:plasma membrane"/>
    <property type="evidence" value="ECO:0007669"/>
    <property type="project" value="UniProtKB-SubCell"/>
</dbReference>
<proteinExistence type="predicted"/>
<dbReference type="GO" id="GO:0015658">
    <property type="term" value="F:branched-chain amino acid transmembrane transporter activity"/>
    <property type="evidence" value="ECO:0007669"/>
    <property type="project" value="InterPro"/>
</dbReference>
<sequence>MNRPLDSAATTPAVPRAVGPAGAPAAINTAGPKPLSDTTAIRSIGARWSRLRPLEVLFWVVAFAAAFVLPRGFLLLNELTILALFAVSLDLILGYAGIVSLGHAAFFGLGAYAAALLAKHFGIDPVLGLLAAAGLSAMLGLVSSVLVMRGTDLTRLMVTLGVALIMYEVANKLDWLTGGADGLTGVTMVPLFGTFEFDLFGRTAYLYSLTVLAILFFLARFVIKSPFGMSLQVVRQNPLRAAAMGVNVNRRRAAIYTMAGAYAGVAGALLAQTTGFASLDVLDFHRSADVLLMLVIGGAGYLYGGIIGAIVFKLMQDWLSGITPQYWQFWIGMLLVIIVVVGHDRLVRPWTWFKRSGGSTSS</sequence>
<dbReference type="InterPro" id="IPR001851">
    <property type="entry name" value="ABC_transp_permease"/>
</dbReference>